<proteinExistence type="inferred from homology"/>
<dbReference type="InterPro" id="IPR005119">
    <property type="entry name" value="LysR_subst-bd"/>
</dbReference>
<keyword evidence="3" id="KW-0238">DNA-binding</keyword>
<keyword evidence="7" id="KW-1185">Reference proteome</keyword>
<dbReference type="AlphaFoldDB" id="A0A7W3ZB14"/>
<reference evidence="6 7" key="1">
    <citation type="submission" date="2020-08" db="EMBL/GenBank/DDBJ databases">
        <title>Amycolatopsis sp. nov. DR6-1 isolated from Dendrobium heterocarpum.</title>
        <authorList>
            <person name="Tedsree N."/>
            <person name="Kuncharoen N."/>
            <person name="Likhitwitayawuid K."/>
            <person name="Tanasupawat S."/>
        </authorList>
    </citation>
    <scope>NUCLEOTIDE SEQUENCE [LARGE SCALE GENOMIC DNA]</scope>
    <source>
        <strain evidence="6 7">DR6-1</strain>
    </source>
</reference>
<gene>
    <name evidence="6" type="ORF">H4281_14725</name>
</gene>
<dbReference type="InterPro" id="IPR036388">
    <property type="entry name" value="WH-like_DNA-bd_sf"/>
</dbReference>
<accession>A0A7W3ZB14</accession>
<evidence type="ECO:0000313" key="7">
    <source>
        <dbReference type="Proteomes" id="UP000526734"/>
    </source>
</evidence>
<dbReference type="PANTHER" id="PTHR30346">
    <property type="entry name" value="TRANSCRIPTIONAL DUAL REGULATOR HCAR-RELATED"/>
    <property type="match status" value="1"/>
</dbReference>
<evidence type="ECO:0000259" key="5">
    <source>
        <dbReference type="PROSITE" id="PS50931"/>
    </source>
</evidence>
<dbReference type="InterPro" id="IPR000847">
    <property type="entry name" value="LysR_HTH_N"/>
</dbReference>
<dbReference type="PANTHER" id="PTHR30346:SF28">
    <property type="entry name" value="HTH-TYPE TRANSCRIPTIONAL REGULATOR CYNR"/>
    <property type="match status" value="1"/>
</dbReference>
<keyword evidence="2" id="KW-0805">Transcription regulation</keyword>
<evidence type="ECO:0000256" key="4">
    <source>
        <dbReference type="ARBA" id="ARBA00023163"/>
    </source>
</evidence>
<dbReference type="GO" id="GO:0003700">
    <property type="term" value="F:DNA-binding transcription factor activity"/>
    <property type="evidence" value="ECO:0007669"/>
    <property type="project" value="InterPro"/>
</dbReference>
<dbReference type="SUPFAM" id="SSF46785">
    <property type="entry name" value="Winged helix' DNA-binding domain"/>
    <property type="match status" value="1"/>
</dbReference>
<feature type="domain" description="HTH lysR-type" evidence="5">
    <location>
        <begin position="25"/>
        <end position="84"/>
    </location>
</feature>
<comment type="similarity">
    <text evidence="1">Belongs to the LysR transcriptional regulatory family.</text>
</comment>
<keyword evidence="4" id="KW-0804">Transcription</keyword>
<evidence type="ECO:0000256" key="2">
    <source>
        <dbReference type="ARBA" id="ARBA00023015"/>
    </source>
</evidence>
<dbReference type="PROSITE" id="PS50931">
    <property type="entry name" value="HTH_LYSR"/>
    <property type="match status" value="1"/>
</dbReference>
<name>A0A7W3ZB14_9PSEU</name>
<protein>
    <submittedName>
        <fullName evidence="6">LysR family transcriptional regulator</fullName>
    </submittedName>
</protein>
<comment type="caution">
    <text evidence="6">The sequence shown here is derived from an EMBL/GenBank/DDBJ whole genome shotgun (WGS) entry which is preliminary data.</text>
</comment>
<dbReference type="RefSeq" id="WP_182891441.1">
    <property type="nucleotide sequence ID" value="NZ_JACGZW010000004.1"/>
</dbReference>
<dbReference type="CDD" id="cd05466">
    <property type="entry name" value="PBP2_LTTR_substrate"/>
    <property type="match status" value="1"/>
</dbReference>
<dbReference type="Pfam" id="PF00126">
    <property type="entry name" value="HTH_1"/>
    <property type="match status" value="1"/>
</dbReference>
<dbReference type="GO" id="GO:0032993">
    <property type="term" value="C:protein-DNA complex"/>
    <property type="evidence" value="ECO:0007669"/>
    <property type="project" value="TreeGrafter"/>
</dbReference>
<evidence type="ECO:0000313" key="6">
    <source>
        <dbReference type="EMBL" id="MBB1154394.1"/>
    </source>
</evidence>
<dbReference type="Pfam" id="PF03466">
    <property type="entry name" value="LysR_substrate"/>
    <property type="match status" value="1"/>
</dbReference>
<dbReference type="Gene3D" id="1.10.10.10">
    <property type="entry name" value="Winged helix-like DNA-binding domain superfamily/Winged helix DNA-binding domain"/>
    <property type="match status" value="1"/>
</dbReference>
<dbReference type="PRINTS" id="PR00039">
    <property type="entry name" value="HTHLYSR"/>
</dbReference>
<dbReference type="SUPFAM" id="SSF53850">
    <property type="entry name" value="Periplasmic binding protein-like II"/>
    <property type="match status" value="1"/>
</dbReference>
<organism evidence="6 7">
    <name type="scientific">Amycolatopsis dendrobii</name>
    <dbReference type="NCBI Taxonomy" id="2760662"/>
    <lineage>
        <taxon>Bacteria</taxon>
        <taxon>Bacillati</taxon>
        <taxon>Actinomycetota</taxon>
        <taxon>Actinomycetes</taxon>
        <taxon>Pseudonocardiales</taxon>
        <taxon>Pseudonocardiaceae</taxon>
        <taxon>Amycolatopsis</taxon>
    </lineage>
</organism>
<dbReference type="EMBL" id="JACGZW010000004">
    <property type="protein sequence ID" value="MBB1154394.1"/>
    <property type="molecule type" value="Genomic_DNA"/>
</dbReference>
<dbReference type="InterPro" id="IPR036390">
    <property type="entry name" value="WH_DNA-bd_sf"/>
</dbReference>
<dbReference type="Gene3D" id="3.40.190.10">
    <property type="entry name" value="Periplasmic binding protein-like II"/>
    <property type="match status" value="2"/>
</dbReference>
<dbReference type="GO" id="GO:0003677">
    <property type="term" value="F:DNA binding"/>
    <property type="evidence" value="ECO:0007669"/>
    <property type="project" value="UniProtKB-KW"/>
</dbReference>
<evidence type="ECO:0000256" key="3">
    <source>
        <dbReference type="ARBA" id="ARBA00023125"/>
    </source>
</evidence>
<sequence>MIGAERRNRLGRVVLDAIWSDGGRLTLLQLRALYAVANEGSFAAAAVELGCSQPAVSQRIASIERRLGVVLVRRTSGQRQVRLTDAGIALVNAAEQVQVILRTATRHIQDMRDGREPTVRIGVFSSVAVRVMPLVLAAMRTQHLPCRIKPIEVDDDVRLQELLRFGEIDIAFVIFPLQSGEAHGLELFSDPFILLAPRNAPLASVDRVRPADLRGLPMVCLTSEQLEVAAELRRQGIEPNWVFDTDKIHVVEPLVAADVGYSIVPQLALGQRHPGVTRFSLSEIVSPREIGIAWPPHHPRLGLLLRVADVIRGVCADPAHILPPIDAPGDASVTAGDALLR</sequence>
<evidence type="ECO:0000256" key="1">
    <source>
        <dbReference type="ARBA" id="ARBA00009437"/>
    </source>
</evidence>
<dbReference type="Proteomes" id="UP000526734">
    <property type="component" value="Unassembled WGS sequence"/>
</dbReference>